<evidence type="ECO:0000313" key="2">
    <source>
        <dbReference type="Proteomes" id="UP001144978"/>
    </source>
</evidence>
<protein>
    <submittedName>
        <fullName evidence="1">Uncharacterized protein</fullName>
    </submittedName>
</protein>
<comment type="caution">
    <text evidence="1">The sequence shown here is derived from an EMBL/GenBank/DDBJ whole genome shotgun (WGS) entry which is preliminary data.</text>
</comment>
<gene>
    <name evidence="1" type="ORF">NUW54_g6669</name>
</gene>
<organism evidence="1 2">
    <name type="scientific">Trametes sanguinea</name>
    <dbReference type="NCBI Taxonomy" id="158606"/>
    <lineage>
        <taxon>Eukaryota</taxon>
        <taxon>Fungi</taxon>
        <taxon>Dikarya</taxon>
        <taxon>Basidiomycota</taxon>
        <taxon>Agaricomycotina</taxon>
        <taxon>Agaricomycetes</taxon>
        <taxon>Polyporales</taxon>
        <taxon>Polyporaceae</taxon>
        <taxon>Trametes</taxon>
    </lineage>
</organism>
<sequence length="247" mass="27769">MQLQLPLTPSKDLAIALLNISRAILKAWTLAWPLAFPGAHAVIKFWRDRRETIRRDAATSALTGRDAGPLTVWKIQAVLDREHEIAKQQLAAGNKDRALIALRKRKYQESLLLKTDAQLENLEKLVSTIEFSLVEVSVLHGLQQGNEVLKEIHKELNVENVEKILEETAEARAYQREIDEMLASSLSLEEEEAVQAELRELQLQTLGVSEEQPVHLPSVPTEVPAEPAKEPEAEPRPQERERVPVAA</sequence>
<proteinExistence type="predicted"/>
<dbReference type="EMBL" id="JANSHE010001809">
    <property type="protein sequence ID" value="KAJ3001065.1"/>
    <property type="molecule type" value="Genomic_DNA"/>
</dbReference>
<evidence type="ECO:0000313" key="1">
    <source>
        <dbReference type="EMBL" id="KAJ3001065.1"/>
    </source>
</evidence>
<name>A0ACC1PUC7_9APHY</name>
<keyword evidence="2" id="KW-1185">Reference proteome</keyword>
<reference evidence="1" key="1">
    <citation type="submission" date="2022-08" db="EMBL/GenBank/DDBJ databases">
        <title>Genome Sequence of Pycnoporus sanguineus.</title>
        <authorList>
            <person name="Buettner E."/>
        </authorList>
    </citation>
    <scope>NUCLEOTIDE SEQUENCE</scope>
    <source>
        <strain evidence="1">CG-C14</strain>
    </source>
</reference>
<dbReference type="Proteomes" id="UP001144978">
    <property type="component" value="Unassembled WGS sequence"/>
</dbReference>
<accession>A0ACC1PUC7</accession>